<dbReference type="AlphaFoldDB" id="A0A314LD58"/>
<accession>A0A314LD58</accession>
<evidence type="ECO:0000313" key="2">
    <source>
        <dbReference type="EMBL" id="OIT39493.1"/>
    </source>
</evidence>
<feature type="region of interest" description="Disordered" evidence="1">
    <location>
        <begin position="1"/>
        <end position="41"/>
    </location>
</feature>
<keyword evidence="3" id="KW-1185">Reference proteome</keyword>
<comment type="caution">
    <text evidence="2">The sequence shown here is derived from an EMBL/GenBank/DDBJ whole genome shotgun (WGS) entry which is preliminary data.</text>
</comment>
<dbReference type="Gramene" id="OIT39493">
    <property type="protein sequence ID" value="OIT39493"/>
    <property type="gene ID" value="A4A49_07495"/>
</dbReference>
<name>A0A314LD58_NICAT</name>
<gene>
    <name evidence="2" type="ORF">A4A49_07495</name>
</gene>
<reference evidence="2" key="1">
    <citation type="submission" date="2016-11" db="EMBL/GenBank/DDBJ databases">
        <title>The genome of Nicotiana attenuata.</title>
        <authorList>
            <person name="Xu S."/>
            <person name="Brockmoeller T."/>
            <person name="Gaquerel E."/>
            <person name="Navarro A."/>
            <person name="Kuhl H."/>
            <person name="Gase K."/>
            <person name="Ling Z."/>
            <person name="Zhou W."/>
            <person name="Kreitzer C."/>
            <person name="Stanke M."/>
            <person name="Tang H."/>
            <person name="Lyons E."/>
            <person name="Pandey P."/>
            <person name="Pandey S.P."/>
            <person name="Timmermann B."/>
            <person name="Baldwin I.T."/>
        </authorList>
    </citation>
    <scope>NUCLEOTIDE SEQUENCE [LARGE SCALE GENOMIC DNA]</scope>
    <source>
        <strain evidence="2">UT</strain>
    </source>
</reference>
<evidence type="ECO:0000256" key="1">
    <source>
        <dbReference type="SAM" id="MobiDB-lite"/>
    </source>
</evidence>
<evidence type="ECO:0000313" key="3">
    <source>
        <dbReference type="Proteomes" id="UP000187609"/>
    </source>
</evidence>
<proteinExistence type="predicted"/>
<feature type="compositionally biased region" description="Acidic residues" evidence="1">
    <location>
        <begin position="92"/>
        <end position="112"/>
    </location>
</feature>
<feature type="region of interest" description="Disordered" evidence="1">
    <location>
        <begin position="64"/>
        <end position="133"/>
    </location>
</feature>
<dbReference type="EMBL" id="MJEQ01000102">
    <property type="protein sequence ID" value="OIT39493.1"/>
    <property type="molecule type" value="Genomic_DNA"/>
</dbReference>
<feature type="compositionally biased region" description="Polar residues" evidence="1">
    <location>
        <begin position="116"/>
        <end position="126"/>
    </location>
</feature>
<feature type="region of interest" description="Disordered" evidence="1">
    <location>
        <begin position="250"/>
        <end position="279"/>
    </location>
</feature>
<protein>
    <submittedName>
        <fullName evidence="2">Uncharacterized protein</fullName>
    </submittedName>
</protein>
<feature type="compositionally biased region" description="Basic and acidic residues" evidence="1">
    <location>
        <begin position="266"/>
        <end position="279"/>
    </location>
</feature>
<dbReference type="Proteomes" id="UP000187609">
    <property type="component" value="Unassembled WGS sequence"/>
</dbReference>
<sequence>MENSAAGVQANTGALKPTAPLKHTAGTLKDSNDRVVTSNKTGVETTIEAAGDRAAAGVHKTIAPRADLNKKSSGPIADLQVSNQSKAGDRAEYEEEENWENGADDELDDSVELESGQQQRRPNSQEAAYDGQFPRQHPISFMAGQQQQITGSLLQQQHNNASTSSAIPNMALISDHDRALLDTLDSPKPHRCAYSTGSKPTSQKMKVSVAKRHEPCSAKRMNRHEPLGMVIQEEANKKLEANLHVAISDEAEEDELIESATSGDFSPKHSEKKGDAKFK</sequence>
<organism evidence="2 3">
    <name type="scientific">Nicotiana attenuata</name>
    <name type="common">Coyote tobacco</name>
    <dbReference type="NCBI Taxonomy" id="49451"/>
    <lineage>
        <taxon>Eukaryota</taxon>
        <taxon>Viridiplantae</taxon>
        <taxon>Streptophyta</taxon>
        <taxon>Embryophyta</taxon>
        <taxon>Tracheophyta</taxon>
        <taxon>Spermatophyta</taxon>
        <taxon>Magnoliopsida</taxon>
        <taxon>eudicotyledons</taxon>
        <taxon>Gunneridae</taxon>
        <taxon>Pentapetalae</taxon>
        <taxon>asterids</taxon>
        <taxon>lamiids</taxon>
        <taxon>Solanales</taxon>
        <taxon>Solanaceae</taxon>
        <taxon>Nicotianoideae</taxon>
        <taxon>Nicotianeae</taxon>
        <taxon>Nicotiana</taxon>
    </lineage>
</organism>